<reference evidence="1 2" key="1">
    <citation type="submission" date="2018-08" db="EMBL/GenBank/DDBJ databases">
        <title>Sequencing the genomes of 1000 actinobacteria strains.</title>
        <authorList>
            <person name="Klenk H.-P."/>
        </authorList>
    </citation>
    <scope>NUCLEOTIDE SEQUENCE [LARGE SCALE GENOMIC DNA]</scope>
    <source>
        <strain evidence="1 2">DSM 43927</strain>
    </source>
</reference>
<keyword evidence="2" id="KW-1185">Reference proteome</keyword>
<dbReference type="EMBL" id="QTTT01000001">
    <property type="protein sequence ID" value="REE94904.1"/>
    <property type="molecule type" value="Genomic_DNA"/>
</dbReference>
<protein>
    <submittedName>
        <fullName evidence="1">Uncharacterized protein</fullName>
    </submittedName>
</protein>
<dbReference type="Proteomes" id="UP000256661">
    <property type="component" value="Unassembled WGS sequence"/>
</dbReference>
<dbReference type="OrthoDB" id="3482929at2"/>
<evidence type="ECO:0000313" key="1">
    <source>
        <dbReference type="EMBL" id="REE94904.1"/>
    </source>
</evidence>
<name>A0A3D9SQN7_9ACTN</name>
<dbReference type="RefSeq" id="WP_116020786.1">
    <property type="nucleotide sequence ID" value="NZ_QTTT01000001.1"/>
</dbReference>
<comment type="caution">
    <text evidence="1">The sequence shown here is derived from an EMBL/GenBank/DDBJ whole genome shotgun (WGS) entry which is preliminary data.</text>
</comment>
<proteinExistence type="predicted"/>
<organism evidence="1 2">
    <name type="scientific">Thermomonospora umbrina</name>
    <dbReference type="NCBI Taxonomy" id="111806"/>
    <lineage>
        <taxon>Bacteria</taxon>
        <taxon>Bacillati</taxon>
        <taxon>Actinomycetota</taxon>
        <taxon>Actinomycetes</taxon>
        <taxon>Streptosporangiales</taxon>
        <taxon>Thermomonosporaceae</taxon>
        <taxon>Thermomonospora</taxon>
    </lineage>
</organism>
<gene>
    <name evidence="1" type="ORF">DFJ69_0273</name>
</gene>
<dbReference type="AlphaFoldDB" id="A0A3D9SQN7"/>
<evidence type="ECO:0000313" key="2">
    <source>
        <dbReference type="Proteomes" id="UP000256661"/>
    </source>
</evidence>
<accession>A0A3D9SQN7</accession>
<sequence length="83" mass="8583">MRTETFTGGRDVFARFPGARVCGRVDGAITYLAESGGLPYLLVVEGGGAVTVLAFEDEAERARHLSGRVAAGETRPRAAGSAG</sequence>